<dbReference type="Proteomes" id="UP000681586">
    <property type="component" value="Unassembled WGS sequence"/>
</dbReference>
<sequence>MAKKAGLFRTLVVLGGTAAAVVLSKKENRDKLKNEYGKYKEDPDNYKENAKQKANDLKGKAQNEYGKYKEDPTTYKESAKVKAKNEFQKAKENPKGYASNAKNRLKKDNQEPTDLSEAKFDDEGGTANGNLRVVTEEDLKNNK</sequence>
<feature type="compositionally biased region" description="Basic and acidic residues" evidence="1">
    <location>
        <begin position="25"/>
        <end position="94"/>
    </location>
</feature>
<proteinExistence type="predicted"/>
<keyword evidence="3" id="KW-1185">Reference proteome</keyword>
<protein>
    <submittedName>
        <fullName evidence="2">YtxH domain-containing protein</fullName>
    </submittedName>
</protein>
<feature type="region of interest" description="Disordered" evidence="1">
    <location>
        <begin position="25"/>
        <end position="143"/>
    </location>
</feature>
<dbReference type="EMBL" id="JAGXBM010000005">
    <property type="protein sequence ID" value="MBS3696928.1"/>
    <property type="molecule type" value="Genomic_DNA"/>
</dbReference>
<evidence type="ECO:0000313" key="3">
    <source>
        <dbReference type="Proteomes" id="UP000681586"/>
    </source>
</evidence>
<accession>A0ABS5MLY8</accession>
<feature type="compositionally biased region" description="Basic and acidic residues" evidence="1">
    <location>
        <begin position="106"/>
        <end position="122"/>
    </location>
</feature>
<dbReference type="GeneID" id="86197011"/>
<gene>
    <name evidence="2" type="ORF">JJQ58_05575</name>
</gene>
<evidence type="ECO:0000313" key="2">
    <source>
        <dbReference type="EMBL" id="MBS3696928.1"/>
    </source>
</evidence>
<reference evidence="2 3" key="1">
    <citation type="submission" date="2021-05" db="EMBL/GenBank/DDBJ databases">
        <title>Staphylococcus fleurettii isolated from lake water in First Nation community in Manitoba, Canada.</title>
        <authorList>
            <person name="Bashar S."/>
            <person name="Murdock A."/>
            <person name="Patidar R."/>
            <person name="Golding G."/>
            <person name="Farenhorst A."/>
            <person name="Kumar A."/>
        </authorList>
    </citation>
    <scope>NUCLEOTIDE SEQUENCE [LARGE SCALE GENOMIC DNA]</scope>
    <source>
        <strain evidence="2 3">SF002</strain>
    </source>
</reference>
<comment type="caution">
    <text evidence="2">The sequence shown here is derived from an EMBL/GenBank/DDBJ whole genome shotgun (WGS) entry which is preliminary data.</text>
</comment>
<feature type="compositionally biased region" description="Basic and acidic residues" evidence="1">
    <location>
        <begin position="134"/>
        <end position="143"/>
    </location>
</feature>
<organism evidence="2 3">
    <name type="scientific">Mammaliicoccus fleurettii</name>
    <dbReference type="NCBI Taxonomy" id="150056"/>
    <lineage>
        <taxon>Bacteria</taxon>
        <taxon>Bacillati</taxon>
        <taxon>Bacillota</taxon>
        <taxon>Bacilli</taxon>
        <taxon>Bacillales</taxon>
        <taxon>Staphylococcaceae</taxon>
        <taxon>Mammaliicoccus</taxon>
    </lineage>
</organism>
<dbReference type="RefSeq" id="WP_078357561.1">
    <property type="nucleotide sequence ID" value="NZ_JAAQPD010000003.1"/>
</dbReference>
<name>A0ABS5MLY8_9STAP</name>
<evidence type="ECO:0000256" key="1">
    <source>
        <dbReference type="SAM" id="MobiDB-lite"/>
    </source>
</evidence>